<name>A0A1E8F9E2_9ALTE</name>
<comment type="caution">
    <text evidence="2">The sequence shown here is derived from an EMBL/GenBank/DDBJ whole genome shotgun (WGS) entry which is preliminary data.</text>
</comment>
<evidence type="ECO:0000313" key="3">
    <source>
        <dbReference type="Proteomes" id="UP000176037"/>
    </source>
</evidence>
<dbReference type="STRING" id="1856405.BFC17_05115"/>
<evidence type="ECO:0000313" key="2">
    <source>
        <dbReference type="EMBL" id="OFI32541.1"/>
    </source>
</evidence>
<protein>
    <submittedName>
        <fullName evidence="2">Uncharacterized protein</fullName>
    </submittedName>
</protein>
<gene>
    <name evidence="2" type="ORF">BFC17_05115</name>
</gene>
<keyword evidence="1" id="KW-0812">Transmembrane</keyword>
<reference evidence="2 3" key="1">
    <citation type="submission" date="2016-09" db="EMBL/GenBank/DDBJ databases">
        <title>Alteromonas lipolytica, a new species isolated from sea water.</title>
        <authorList>
            <person name="Wu Y.-H."/>
            <person name="Cheng H."/>
            <person name="Xu X.-W."/>
        </authorList>
    </citation>
    <scope>NUCLEOTIDE SEQUENCE [LARGE SCALE GENOMIC DNA]</scope>
    <source>
        <strain evidence="2 3">JW12</strain>
    </source>
</reference>
<organism evidence="2 3">
    <name type="scientific">Alteromonas lipolytica</name>
    <dbReference type="NCBI Taxonomy" id="1856405"/>
    <lineage>
        <taxon>Bacteria</taxon>
        <taxon>Pseudomonadati</taxon>
        <taxon>Pseudomonadota</taxon>
        <taxon>Gammaproteobacteria</taxon>
        <taxon>Alteromonadales</taxon>
        <taxon>Alteromonadaceae</taxon>
        <taxon>Alteromonas/Salinimonas group</taxon>
        <taxon>Alteromonas</taxon>
    </lineage>
</organism>
<feature type="transmembrane region" description="Helical" evidence="1">
    <location>
        <begin position="39"/>
        <end position="61"/>
    </location>
</feature>
<dbReference type="RefSeq" id="WP_070178069.1">
    <property type="nucleotide sequence ID" value="NZ_BMJR01000005.1"/>
</dbReference>
<dbReference type="Proteomes" id="UP000176037">
    <property type="component" value="Unassembled WGS sequence"/>
</dbReference>
<keyword evidence="3" id="KW-1185">Reference proteome</keyword>
<accession>A0A1E8F9E2</accession>
<dbReference type="OrthoDB" id="6105601at2"/>
<evidence type="ECO:0000256" key="1">
    <source>
        <dbReference type="SAM" id="Phobius"/>
    </source>
</evidence>
<proteinExistence type="predicted"/>
<dbReference type="EMBL" id="MJIC01000016">
    <property type="protein sequence ID" value="OFI32541.1"/>
    <property type="molecule type" value="Genomic_DNA"/>
</dbReference>
<keyword evidence="1" id="KW-0472">Membrane</keyword>
<dbReference type="AlphaFoldDB" id="A0A1E8F9E2"/>
<sequence length="140" mass="15203">MKKLISLTISSGLILNLTACGTILHPERKGQTDGRLDTSVVLLDALGLLFFFVPGVVAFAVDFSNGTIYLPGGFTSQLSEEELQSVIKEGKVDEQKLKAMVSQKTALQIPESQLYSQPLADSSQVALMMKPYNKPLLAMQ</sequence>
<keyword evidence="1" id="KW-1133">Transmembrane helix</keyword>